<name>A0A840S9T1_9BURK</name>
<reference evidence="2 3" key="1">
    <citation type="submission" date="2020-08" db="EMBL/GenBank/DDBJ databases">
        <title>Genomic Encyclopedia of Type Strains, Phase IV (KMG-IV): sequencing the most valuable type-strain genomes for metagenomic binning, comparative biology and taxonomic classification.</title>
        <authorList>
            <person name="Goeker M."/>
        </authorList>
    </citation>
    <scope>NUCLEOTIDE SEQUENCE [LARGE SCALE GENOMIC DNA]</scope>
    <source>
        <strain evidence="2 3">DSM 23958</strain>
    </source>
</reference>
<dbReference type="AlphaFoldDB" id="A0A840S9T1"/>
<dbReference type="OrthoDB" id="9798676at2"/>
<feature type="domain" description="Beta-ketoacyl synthase-like N-terminal" evidence="1">
    <location>
        <begin position="25"/>
        <end position="240"/>
    </location>
</feature>
<dbReference type="EMBL" id="JACHHO010000005">
    <property type="protein sequence ID" value="MBB5205756.1"/>
    <property type="molecule type" value="Genomic_DNA"/>
</dbReference>
<dbReference type="RefSeq" id="WP_138855273.1">
    <property type="nucleotide sequence ID" value="NZ_CP040709.1"/>
</dbReference>
<evidence type="ECO:0000313" key="2">
    <source>
        <dbReference type="EMBL" id="MBB5205756.1"/>
    </source>
</evidence>
<organism evidence="2 3">
    <name type="scientific">Inhella inkyongensis</name>
    <dbReference type="NCBI Taxonomy" id="392593"/>
    <lineage>
        <taxon>Bacteria</taxon>
        <taxon>Pseudomonadati</taxon>
        <taxon>Pseudomonadota</taxon>
        <taxon>Betaproteobacteria</taxon>
        <taxon>Burkholderiales</taxon>
        <taxon>Sphaerotilaceae</taxon>
        <taxon>Inhella</taxon>
    </lineage>
</organism>
<evidence type="ECO:0000313" key="3">
    <source>
        <dbReference type="Proteomes" id="UP000554837"/>
    </source>
</evidence>
<comment type="caution">
    <text evidence="2">The sequence shown here is derived from an EMBL/GenBank/DDBJ whole genome shotgun (WGS) entry which is preliminary data.</text>
</comment>
<accession>A0A840S9T1</accession>
<dbReference type="InterPro" id="IPR014030">
    <property type="entry name" value="Ketoacyl_synth_N"/>
</dbReference>
<proteinExistence type="predicted"/>
<keyword evidence="3" id="KW-1185">Reference proteome</keyword>
<dbReference type="Pfam" id="PF13723">
    <property type="entry name" value="Ketoacyl-synt_2"/>
    <property type="match status" value="1"/>
</dbReference>
<evidence type="ECO:0000259" key="1">
    <source>
        <dbReference type="Pfam" id="PF13723"/>
    </source>
</evidence>
<sequence>MPADTALTIARWSAWAPGLESQSDWLQWLAAPCESPPQADKGPPLTEVPAMVRRRIEPLGRAALQVAYWAQEGLPTEQVQATPLVFASRWGELARSLGLLQDLAQGQPLSPTAFSHSVHNAIGALYSIQRGIRANVSAVAAGAFSAESAWLEASALIAEGAPEVLLVVFEAPLPEPYAESSLAGLRAFALRLCAAPAGGVRLSRDAALADEGQDHGQGACGLPADLGALRFLLGDAPELRQGGWRWVRS</sequence>
<gene>
    <name evidence="2" type="ORF">HNQ51_003083</name>
</gene>
<protein>
    <recommendedName>
        <fullName evidence="1">Beta-ketoacyl synthase-like N-terminal domain-containing protein</fullName>
    </recommendedName>
</protein>
<dbReference type="Proteomes" id="UP000554837">
    <property type="component" value="Unassembled WGS sequence"/>
</dbReference>